<dbReference type="Pfam" id="PF20237">
    <property type="entry name" value="DUF6594"/>
    <property type="match status" value="1"/>
</dbReference>
<dbReference type="PANTHER" id="PTHR34502">
    <property type="entry name" value="DUF6594 DOMAIN-CONTAINING PROTEIN-RELATED"/>
    <property type="match status" value="1"/>
</dbReference>
<reference evidence="2" key="2">
    <citation type="submission" date="2020-03" db="EMBL/GenBank/DDBJ databases">
        <authorList>
            <person name="Fu F.-F."/>
            <person name="Chen J."/>
        </authorList>
    </citation>
    <scope>NUCLEOTIDE SEQUENCE</scope>
    <source>
        <strain evidence="2">Lc1</strain>
    </source>
</reference>
<feature type="domain" description="DUF6594" evidence="1">
    <location>
        <begin position="20"/>
        <end position="102"/>
    </location>
</feature>
<sequence>MNTTPNQDEINEEPWKYIGYKGYSDLITSENNLLLFRRFDALNVRVTLALQDEISLLEEELSNLEGRMQMKTAPDFHNGTLQGDIPERSSLMKRISDKLRAYSL</sequence>
<dbReference type="GeneID" id="69011087"/>
<dbReference type="RefSeq" id="XP_045257188.1">
    <property type="nucleotide sequence ID" value="XM_045403988.1"/>
</dbReference>
<accession>A0A8H4C5Y9</accession>
<name>A0A8H4C5Y9_COLGL</name>
<dbReference type="EMBL" id="WVTB01000103">
    <property type="protein sequence ID" value="KAF3798028.1"/>
    <property type="molecule type" value="Genomic_DNA"/>
</dbReference>
<dbReference type="AlphaFoldDB" id="A0A8H4C5Y9"/>
<evidence type="ECO:0000313" key="3">
    <source>
        <dbReference type="Proteomes" id="UP000613401"/>
    </source>
</evidence>
<dbReference type="Proteomes" id="UP000613401">
    <property type="component" value="Unassembled WGS sequence"/>
</dbReference>
<evidence type="ECO:0000313" key="2">
    <source>
        <dbReference type="EMBL" id="KAF3798028.1"/>
    </source>
</evidence>
<organism evidence="2 3">
    <name type="scientific">Colletotrichum gloeosporioides</name>
    <name type="common">Anthracnose fungus</name>
    <name type="synonym">Glomerella cingulata</name>
    <dbReference type="NCBI Taxonomy" id="474922"/>
    <lineage>
        <taxon>Eukaryota</taxon>
        <taxon>Fungi</taxon>
        <taxon>Dikarya</taxon>
        <taxon>Ascomycota</taxon>
        <taxon>Pezizomycotina</taxon>
        <taxon>Sordariomycetes</taxon>
        <taxon>Hypocreomycetidae</taxon>
        <taxon>Glomerellales</taxon>
        <taxon>Glomerellaceae</taxon>
        <taxon>Colletotrichum</taxon>
        <taxon>Colletotrichum gloeosporioides species complex</taxon>
    </lineage>
</organism>
<comment type="caution">
    <text evidence="2">The sequence shown here is derived from an EMBL/GenBank/DDBJ whole genome shotgun (WGS) entry which is preliminary data.</text>
</comment>
<proteinExistence type="predicted"/>
<dbReference type="InterPro" id="IPR046529">
    <property type="entry name" value="DUF6594"/>
</dbReference>
<protein>
    <recommendedName>
        <fullName evidence="1">DUF6594 domain-containing protein</fullName>
    </recommendedName>
</protein>
<keyword evidence="3" id="KW-1185">Reference proteome</keyword>
<evidence type="ECO:0000259" key="1">
    <source>
        <dbReference type="Pfam" id="PF20237"/>
    </source>
</evidence>
<reference evidence="2" key="1">
    <citation type="journal article" date="2020" name="Phytopathology">
        <title>Genome sequence and comparative analysis of Colletotrichum gloeosporioides isolated from Liriodendron leaves.</title>
        <authorList>
            <person name="Fu F.F."/>
            <person name="Hao Z."/>
            <person name="Wang P."/>
            <person name="Lu Y."/>
            <person name="Xue L.J."/>
            <person name="Wei G."/>
            <person name="Tian Y."/>
            <person name="Baishi H."/>
            <person name="Xu H."/>
            <person name="Shi J."/>
            <person name="Cheng T."/>
            <person name="Wang G."/>
            <person name="Yi Y."/>
            <person name="Chen J."/>
        </authorList>
    </citation>
    <scope>NUCLEOTIDE SEQUENCE</scope>
    <source>
        <strain evidence="2">Lc1</strain>
    </source>
</reference>
<gene>
    <name evidence="2" type="ORF">GCG54_00003931</name>
</gene>
<dbReference type="PANTHER" id="PTHR34502:SF4">
    <property type="entry name" value="DUF6594 DOMAIN-CONTAINING PROTEIN"/>
    <property type="match status" value="1"/>
</dbReference>